<gene>
    <name evidence="4" type="ORF">PAPYR_704</name>
</gene>
<comment type="similarity">
    <text evidence="1">Belongs to the histidine acid phosphatase family.</text>
</comment>
<reference evidence="4" key="1">
    <citation type="journal article" date="2022" name="bioRxiv">
        <title>Genomics of Preaxostyla Flagellates Illuminates Evolutionary Transitions and the Path Towards Mitochondrial Loss.</title>
        <authorList>
            <person name="Novak L.V.F."/>
            <person name="Treitli S.C."/>
            <person name="Pyrih J."/>
            <person name="Halakuc P."/>
            <person name="Pipaliya S.V."/>
            <person name="Vacek V."/>
            <person name="Brzon O."/>
            <person name="Soukal P."/>
            <person name="Eme L."/>
            <person name="Dacks J.B."/>
            <person name="Karnkowska A."/>
            <person name="Elias M."/>
            <person name="Hampl V."/>
        </authorList>
    </citation>
    <scope>NUCLEOTIDE SEQUENCE</scope>
    <source>
        <strain evidence="4">RCP-MX</strain>
    </source>
</reference>
<comment type="caution">
    <text evidence="4">The sequence shown here is derived from an EMBL/GenBank/DDBJ whole genome shotgun (WGS) entry which is preliminary data.</text>
</comment>
<evidence type="ECO:0000313" key="4">
    <source>
        <dbReference type="EMBL" id="KAJ4462695.1"/>
    </source>
</evidence>
<dbReference type="Proteomes" id="UP001141327">
    <property type="component" value="Unassembled WGS sequence"/>
</dbReference>
<dbReference type="InterPro" id="IPR000560">
    <property type="entry name" value="His_Pase_clade-2"/>
</dbReference>
<keyword evidence="2" id="KW-0378">Hydrolase</keyword>
<accession>A0ABQ8UYQ0</accession>
<sequence length="335" mass="37426">MSCFLRFLFLFCLARFALGGLVSVTLVTRHGDRTGLHVVPQMENPWPILGQLTGTGMRQHYDLGVKIRARYASFIPDVFNTSAIALRSTSVERTLQSAESLLQGLFPEGSGPVLPDGNSSLPHQIQVFPIMSSQKDDDFVMRSYDICPRVEAMRVPLVYQAPDWIAAMQANSDLLDLLANLSGFDRPMAVEHFNWVADYLLCRRQQGLGLYPGVTDEIYDRTISLHSWIQTRKFPSDRAFCRASIGPFVAELLSNWKSDLAHKADARLFRLYSAHDTTLIALMTALKSPIPAPYYASHTLFELYASDEAHASPYVRVLYNFQPCNIPGCGAADCP</sequence>
<keyword evidence="3" id="KW-0732">Signal</keyword>
<dbReference type="PANTHER" id="PTHR11567">
    <property type="entry name" value="ACID PHOSPHATASE-RELATED"/>
    <property type="match status" value="1"/>
</dbReference>
<evidence type="ECO:0000256" key="1">
    <source>
        <dbReference type="ARBA" id="ARBA00005375"/>
    </source>
</evidence>
<dbReference type="EMBL" id="JAPMOS010000002">
    <property type="protein sequence ID" value="KAJ4462695.1"/>
    <property type="molecule type" value="Genomic_DNA"/>
</dbReference>
<keyword evidence="5" id="KW-1185">Reference proteome</keyword>
<dbReference type="SUPFAM" id="SSF53254">
    <property type="entry name" value="Phosphoglycerate mutase-like"/>
    <property type="match status" value="1"/>
</dbReference>
<dbReference type="Pfam" id="PF00328">
    <property type="entry name" value="His_Phos_2"/>
    <property type="match status" value="2"/>
</dbReference>
<dbReference type="PANTHER" id="PTHR11567:SF110">
    <property type="entry name" value="2-PHOSPHOXYLOSE PHOSPHATASE 1"/>
    <property type="match status" value="1"/>
</dbReference>
<dbReference type="InterPro" id="IPR029033">
    <property type="entry name" value="His_PPase_superfam"/>
</dbReference>
<dbReference type="Gene3D" id="3.40.50.1240">
    <property type="entry name" value="Phosphoglycerate mutase-like"/>
    <property type="match status" value="1"/>
</dbReference>
<evidence type="ECO:0000256" key="3">
    <source>
        <dbReference type="SAM" id="SignalP"/>
    </source>
</evidence>
<dbReference type="PROSITE" id="PS00778">
    <property type="entry name" value="HIS_ACID_PHOSPHAT_2"/>
    <property type="match status" value="1"/>
</dbReference>
<proteinExistence type="inferred from homology"/>
<protein>
    <submittedName>
        <fullName evidence="4">Histidine-type phosphatase</fullName>
    </submittedName>
</protein>
<dbReference type="InterPro" id="IPR050645">
    <property type="entry name" value="Histidine_acid_phosphatase"/>
</dbReference>
<feature type="chain" id="PRO_5045437234" evidence="3">
    <location>
        <begin position="20"/>
        <end position="335"/>
    </location>
</feature>
<organism evidence="4 5">
    <name type="scientific">Paratrimastix pyriformis</name>
    <dbReference type="NCBI Taxonomy" id="342808"/>
    <lineage>
        <taxon>Eukaryota</taxon>
        <taxon>Metamonada</taxon>
        <taxon>Preaxostyla</taxon>
        <taxon>Paratrimastigidae</taxon>
        <taxon>Paratrimastix</taxon>
    </lineage>
</organism>
<name>A0ABQ8UYQ0_9EUKA</name>
<dbReference type="InterPro" id="IPR033379">
    <property type="entry name" value="Acid_Pase_AS"/>
</dbReference>
<dbReference type="CDD" id="cd07061">
    <property type="entry name" value="HP_HAP_like"/>
    <property type="match status" value="1"/>
</dbReference>
<evidence type="ECO:0000313" key="5">
    <source>
        <dbReference type="Proteomes" id="UP001141327"/>
    </source>
</evidence>
<feature type="signal peptide" evidence="3">
    <location>
        <begin position="1"/>
        <end position="19"/>
    </location>
</feature>
<evidence type="ECO:0000256" key="2">
    <source>
        <dbReference type="ARBA" id="ARBA00022801"/>
    </source>
</evidence>